<organism evidence="2 3">
    <name type="scientific">Pleurodeles waltl</name>
    <name type="common">Iberian ribbed newt</name>
    <dbReference type="NCBI Taxonomy" id="8319"/>
    <lineage>
        <taxon>Eukaryota</taxon>
        <taxon>Metazoa</taxon>
        <taxon>Chordata</taxon>
        <taxon>Craniata</taxon>
        <taxon>Vertebrata</taxon>
        <taxon>Euteleostomi</taxon>
        <taxon>Amphibia</taxon>
        <taxon>Batrachia</taxon>
        <taxon>Caudata</taxon>
        <taxon>Salamandroidea</taxon>
        <taxon>Salamandridae</taxon>
        <taxon>Pleurodelinae</taxon>
        <taxon>Pleurodeles</taxon>
    </lineage>
</organism>
<sequence length="165" mass="18119">MSTPARLQAGLEYDPQCGSTGSSTRLCEPQARPRSRLLSRSRTARTVVPTSTGGWREKYAVGRSGRHPLVECCVVAGQPHPARLPRGVVKSVEPSTDTPSGLILPRLGLRAGRKCNNWCRFKVGGPRPHEPPGRRRDRGPGRSAARSQHAKRARHPDRRRGPQRG</sequence>
<feature type="compositionally biased region" description="Basic residues" evidence="1">
    <location>
        <begin position="148"/>
        <end position="165"/>
    </location>
</feature>
<proteinExistence type="predicted"/>
<keyword evidence="3" id="KW-1185">Reference proteome</keyword>
<feature type="compositionally biased region" description="Basic and acidic residues" evidence="1">
    <location>
        <begin position="127"/>
        <end position="140"/>
    </location>
</feature>
<name>A0AAV7RHA1_PLEWA</name>
<evidence type="ECO:0000256" key="1">
    <source>
        <dbReference type="SAM" id="MobiDB-lite"/>
    </source>
</evidence>
<comment type="caution">
    <text evidence="2">The sequence shown here is derived from an EMBL/GenBank/DDBJ whole genome shotgun (WGS) entry which is preliminary data.</text>
</comment>
<feature type="compositionally biased region" description="Basic residues" evidence="1">
    <location>
        <begin position="33"/>
        <end position="43"/>
    </location>
</feature>
<gene>
    <name evidence="2" type="ORF">NDU88_004580</name>
</gene>
<dbReference type="EMBL" id="JANPWB010000009">
    <property type="protein sequence ID" value="KAJ1151801.1"/>
    <property type="molecule type" value="Genomic_DNA"/>
</dbReference>
<dbReference type="Proteomes" id="UP001066276">
    <property type="component" value="Chromosome 5"/>
</dbReference>
<evidence type="ECO:0000313" key="3">
    <source>
        <dbReference type="Proteomes" id="UP001066276"/>
    </source>
</evidence>
<dbReference type="AlphaFoldDB" id="A0AAV7RHA1"/>
<evidence type="ECO:0000313" key="2">
    <source>
        <dbReference type="EMBL" id="KAJ1151801.1"/>
    </source>
</evidence>
<accession>A0AAV7RHA1</accession>
<feature type="region of interest" description="Disordered" evidence="1">
    <location>
        <begin position="121"/>
        <end position="165"/>
    </location>
</feature>
<reference evidence="2" key="1">
    <citation type="journal article" date="2022" name="bioRxiv">
        <title>Sequencing and chromosome-scale assembly of the giantPleurodeles waltlgenome.</title>
        <authorList>
            <person name="Brown T."/>
            <person name="Elewa A."/>
            <person name="Iarovenko S."/>
            <person name="Subramanian E."/>
            <person name="Araus A.J."/>
            <person name="Petzold A."/>
            <person name="Susuki M."/>
            <person name="Suzuki K.-i.T."/>
            <person name="Hayashi T."/>
            <person name="Toyoda A."/>
            <person name="Oliveira C."/>
            <person name="Osipova E."/>
            <person name="Leigh N.D."/>
            <person name="Simon A."/>
            <person name="Yun M.H."/>
        </authorList>
    </citation>
    <scope>NUCLEOTIDE SEQUENCE</scope>
    <source>
        <strain evidence="2">20211129_DDA</strain>
        <tissue evidence="2">Liver</tissue>
    </source>
</reference>
<feature type="region of interest" description="Disordered" evidence="1">
    <location>
        <begin position="1"/>
        <end position="50"/>
    </location>
</feature>
<protein>
    <submittedName>
        <fullName evidence="2">Uncharacterized protein</fullName>
    </submittedName>
</protein>